<dbReference type="PROSITE" id="PS50943">
    <property type="entry name" value="HTH_CROC1"/>
    <property type="match status" value="1"/>
</dbReference>
<dbReference type="GO" id="GO:0003677">
    <property type="term" value="F:DNA binding"/>
    <property type="evidence" value="ECO:0007669"/>
    <property type="project" value="InterPro"/>
</dbReference>
<reference evidence="2 3" key="1">
    <citation type="submission" date="2019-06" db="EMBL/GenBank/DDBJ databases">
        <title>Mycoplasma falconis type strain whole genome sequence.</title>
        <authorList>
            <person name="Spergser J."/>
        </authorList>
    </citation>
    <scope>NUCLEOTIDE SEQUENCE [LARGE SCALE GENOMIC DNA]</scope>
    <source>
        <strain evidence="2 3">ATCC 51372</strain>
    </source>
</reference>
<evidence type="ECO:0000313" key="2">
    <source>
        <dbReference type="EMBL" id="TPE57346.1"/>
    </source>
</evidence>
<evidence type="ECO:0000259" key="1">
    <source>
        <dbReference type="PROSITE" id="PS50943"/>
    </source>
</evidence>
<name>A0A501XA45_9BACT</name>
<organism evidence="2 3">
    <name type="scientific">[Mycoplasma] falconis</name>
    <dbReference type="NCBI Taxonomy" id="92403"/>
    <lineage>
        <taxon>Bacteria</taxon>
        <taxon>Bacillati</taxon>
        <taxon>Mycoplasmatota</taxon>
        <taxon>Mycoplasmoidales</taxon>
        <taxon>Metamycoplasmataceae</taxon>
        <taxon>Metamycoplasma</taxon>
    </lineage>
</organism>
<accession>A0A501XA45</accession>
<sequence length="355" mass="42404">MGFSNSNKILKNIDLHSDSFGGEVKYYLKKMRISVKEMAIRARITPRYLTQLFNNEHRDIFASVIEAMENAFDLKSGDLFQVYKYYNSKKLAIQSQKLDYLFEKFGINFLIKHPEFSQAIKIAFSEDMNDIAKLMILKRFYGVYWLEDYIKILDTIVISNHEIYRKRPNALVWIRYCELQVERIKNLPHLGIFRSTNFTYTFEKILSYMCIKEYSFAHRIALIKNFLAEKGIVLITKTYIEDSFVRAITLKKGLVRYIFLSDMHKNEGFIFFALLHEIIHTYYPNKKEDEVNIFLKNAYEEWKAKNEKHEIVALTKVCYLRVKAGNYFEISKLPSEDRKFYHDIIKNHQYVKFEE</sequence>
<dbReference type="OrthoDB" id="400640at2"/>
<evidence type="ECO:0000313" key="3">
    <source>
        <dbReference type="Proteomes" id="UP000319776"/>
    </source>
</evidence>
<dbReference type="InterPro" id="IPR001387">
    <property type="entry name" value="Cro/C1-type_HTH"/>
</dbReference>
<keyword evidence="3" id="KW-1185">Reference proteome</keyword>
<dbReference type="RefSeq" id="WP_140781293.1">
    <property type="nucleotide sequence ID" value="NZ_VFSS01000005.1"/>
</dbReference>
<protein>
    <recommendedName>
        <fullName evidence="1">HTH cro/C1-type domain-containing protein</fullName>
    </recommendedName>
</protein>
<dbReference type="Proteomes" id="UP000319776">
    <property type="component" value="Unassembled WGS sequence"/>
</dbReference>
<dbReference type="SUPFAM" id="SSF47413">
    <property type="entry name" value="lambda repressor-like DNA-binding domains"/>
    <property type="match status" value="1"/>
</dbReference>
<comment type="caution">
    <text evidence="2">The sequence shown here is derived from an EMBL/GenBank/DDBJ whole genome shotgun (WGS) entry which is preliminary data.</text>
</comment>
<gene>
    <name evidence="2" type="ORF">FJO69_01820</name>
</gene>
<proteinExistence type="predicted"/>
<dbReference type="AlphaFoldDB" id="A0A501XA45"/>
<dbReference type="InterPro" id="IPR010982">
    <property type="entry name" value="Lambda_DNA-bd_dom_sf"/>
</dbReference>
<dbReference type="EMBL" id="VFSS01000005">
    <property type="protein sequence ID" value="TPE57346.1"/>
    <property type="molecule type" value="Genomic_DNA"/>
</dbReference>
<feature type="domain" description="HTH cro/C1-type" evidence="1">
    <location>
        <begin position="24"/>
        <end position="79"/>
    </location>
</feature>